<comment type="caution">
    <text evidence="1">The sequence shown here is derived from an EMBL/GenBank/DDBJ whole genome shotgun (WGS) entry which is preliminary data.</text>
</comment>
<name>A0A6V6Z7V8_9FLAO</name>
<protein>
    <submittedName>
        <fullName evidence="1">Uncharacterized protein</fullName>
    </submittedName>
</protein>
<keyword evidence="2" id="KW-1185">Reference proteome</keyword>
<evidence type="ECO:0000313" key="2">
    <source>
        <dbReference type="Proteomes" id="UP000530060"/>
    </source>
</evidence>
<proteinExistence type="predicted"/>
<sequence length="196" mass="22326">MLATINQNFMKNILLSLIIILVFSCETKRKQESQNVSQANPKKIIGKKFFEYDEIDHYFNNYDEDKLSELYDNQSKTEIDSFKMGVILDRIPKDSLDLKFVDKLNEIGYVKTKIPKSKFKGIDSIFIEKSVENPTATGCIYVYRDILIFKKNDVVVGTAKICFGCGASQITGTSAITDNFGQKGDYSILESLLKRK</sequence>
<evidence type="ECO:0000313" key="1">
    <source>
        <dbReference type="EMBL" id="CAD0007596.1"/>
    </source>
</evidence>
<dbReference type="EMBL" id="CAIJDP010000083">
    <property type="protein sequence ID" value="CAD0007596.1"/>
    <property type="molecule type" value="Genomic_DNA"/>
</dbReference>
<gene>
    <name evidence="1" type="ORF">FLAT13_03922</name>
</gene>
<reference evidence="1 2" key="1">
    <citation type="submission" date="2020-06" db="EMBL/GenBank/DDBJ databases">
        <authorList>
            <person name="Criscuolo A."/>
        </authorList>
    </citation>
    <scope>NUCLEOTIDE SEQUENCE [LARGE SCALE GENOMIC DNA]</scope>
    <source>
        <strain evidence="2">CIP 111411</strain>
    </source>
</reference>
<organism evidence="1 2">
    <name type="scientific">Flavobacterium salmonis</name>
    <dbReference type="NCBI Taxonomy" id="2654844"/>
    <lineage>
        <taxon>Bacteria</taxon>
        <taxon>Pseudomonadati</taxon>
        <taxon>Bacteroidota</taxon>
        <taxon>Flavobacteriia</taxon>
        <taxon>Flavobacteriales</taxon>
        <taxon>Flavobacteriaceae</taxon>
        <taxon>Flavobacterium</taxon>
    </lineage>
</organism>
<dbReference type="Proteomes" id="UP000530060">
    <property type="component" value="Unassembled WGS sequence"/>
</dbReference>
<accession>A0A6V6Z7V8</accession>
<dbReference type="AlphaFoldDB" id="A0A6V6Z7V8"/>